<dbReference type="OrthoDB" id="414698at2759"/>
<dbReference type="GO" id="GO:0006730">
    <property type="term" value="P:one-carbon metabolic process"/>
    <property type="evidence" value="ECO:0007669"/>
    <property type="project" value="UniProtKB-KW"/>
</dbReference>
<dbReference type="Proteomes" id="UP000646827">
    <property type="component" value="Unassembled WGS sequence"/>
</dbReference>
<accession>A0A8H7S795</accession>
<reference evidence="8 9" key="1">
    <citation type="submission" date="2020-12" db="EMBL/GenBank/DDBJ databases">
        <title>Metabolic potential, ecology and presence of endohyphal bacteria is reflected in genomic diversity of Mucoromycotina.</title>
        <authorList>
            <person name="Muszewska A."/>
            <person name="Okrasinska A."/>
            <person name="Steczkiewicz K."/>
            <person name="Drgas O."/>
            <person name="Orlowska M."/>
            <person name="Perlinska-Lenart U."/>
            <person name="Aleksandrzak-Piekarczyk T."/>
            <person name="Szatraj K."/>
            <person name="Zielenkiewicz U."/>
            <person name="Pilsyk S."/>
            <person name="Malc E."/>
            <person name="Mieczkowski P."/>
            <person name="Kruszewska J.S."/>
            <person name="Biernat P."/>
            <person name="Pawlowska J."/>
        </authorList>
    </citation>
    <scope>NUCLEOTIDE SEQUENCE [LARGE SCALE GENOMIC DNA]</scope>
    <source>
        <strain evidence="8 9">CBS 142.35</strain>
    </source>
</reference>
<dbReference type="EC" id="1.5.1.3" evidence="2"/>
<dbReference type="PANTHER" id="PTHR48069">
    <property type="entry name" value="DIHYDROFOLATE REDUCTASE"/>
    <property type="match status" value="1"/>
</dbReference>
<protein>
    <recommendedName>
        <fullName evidence="3">Dihydrofolate reductase</fullName>
        <ecNumber evidence="2">1.5.1.3</ecNumber>
    </recommendedName>
</protein>
<dbReference type="Pfam" id="PF00186">
    <property type="entry name" value="DHFR_1"/>
    <property type="match status" value="1"/>
</dbReference>
<dbReference type="InterPro" id="IPR012259">
    <property type="entry name" value="DHFR"/>
</dbReference>
<dbReference type="EMBL" id="JAEPRB010000061">
    <property type="protein sequence ID" value="KAG2223425.1"/>
    <property type="molecule type" value="Genomic_DNA"/>
</dbReference>
<keyword evidence="5" id="KW-0521">NADP</keyword>
<dbReference type="PROSITE" id="PS51330">
    <property type="entry name" value="DHFR_2"/>
    <property type="match status" value="1"/>
</dbReference>
<dbReference type="GO" id="GO:0005739">
    <property type="term" value="C:mitochondrion"/>
    <property type="evidence" value="ECO:0007669"/>
    <property type="project" value="TreeGrafter"/>
</dbReference>
<proteinExistence type="predicted"/>
<sequence length="214" mass="24345">MTFGDTSIILMAAATATTWGIGKEQDLPWKIPKDSEYLEQITSKVYYNSTTIATLKKDRPWHNAVVMGRLSWESIPMKNGPMPHRFNIVISRNPSYKMKPFPHTSLAISIHDAIEQAKTLMEESQGRVFVLGGGQIYEQAMDVCTHILLTRIHDPKQQIVCDVFMPPVNTSLFVQASHEELEAFVQEKVPKGIQLCGELEYEFLLYVRRQSDDS</sequence>
<keyword evidence="4" id="KW-0554">One-carbon metabolism</keyword>
<evidence type="ECO:0000313" key="8">
    <source>
        <dbReference type="EMBL" id="KAG2223425.1"/>
    </source>
</evidence>
<dbReference type="GO" id="GO:0046654">
    <property type="term" value="P:tetrahydrofolate biosynthetic process"/>
    <property type="evidence" value="ECO:0007669"/>
    <property type="project" value="InterPro"/>
</dbReference>
<dbReference type="GO" id="GO:0046452">
    <property type="term" value="P:dihydrofolate metabolic process"/>
    <property type="evidence" value="ECO:0007669"/>
    <property type="project" value="TreeGrafter"/>
</dbReference>
<keyword evidence="9" id="KW-1185">Reference proteome</keyword>
<comment type="caution">
    <text evidence="8">The sequence shown here is derived from an EMBL/GenBank/DDBJ whole genome shotgun (WGS) entry which is preliminary data.</text>
</comment>
<dbReference type="GO" id="GO:0004146">
    <property type="term" value="F:dihydrofolate reductase activity"/>
    <property type="evidence" value="ECO:0007669"/>
    <property type="project" value="UniProtKB-EC"/>
</dbReference>
<dbReference type="InterPro" id="IPR001796">
    <property type="entry name" value="DHFR_dom"/>
</dbReference>
<evidence type="ECO:0000259" key="7">
    <source>
        <dbReference type="PROSITE" id="PS51330"/>
    </source>
</evidence>
<name>A0A8H7S795_9FUNG</name>
<organism evidence="8 9">
    <name type="scientific">Circinella minor</name>
    <dbReference type="NCBI Taxonomy" id="1195481"/>
    <lineage>
        <taxon>Eukaryota</taxon>
        <taxon>Fungi</taxon>
        <taxon>Fungi incertae sedis</taxon>
        <taxon>Mucoromycota</taxon>
        <taxon>Mucoromycotina</taxon>
        <taxon>Mucoromycetes</taxon>
        <taxon>Mucorales</taxon>
        <taxon>Lichtheimiaceae</taxon>
        <taxon>Circinella</taxon>
    </lineage>
</organism>
<dbReference type="PANTHER" id="PTHR48069:SF3">
    <property type="entry name" value="DIHYDROFOLATE REDUCTASE"/>
    <property type="match status" value="1"/>
</dbReference>
<dbReference type="AlphaFoldDB" id="A0A8H7S795"/>
<evidence type="ECO:0000256" key="4">
    <source>
        <dbReference type="ARBA" id="ARBA00022563"/>
    </source>
</evidence>
<feature type="domain" description="DHFR" evidence="7">
    <location>
        <begin position="7"/>
        <end position="208"/>
    </location>
</feature>
<evidence type="ECO:0000256" key="5">
    <source>
        <dbReference type="ARBA" id="ARBA00022857"/>
    </source>
</evidence>
<dbReference type="Gene3D" id="3.40.430.10">
    <property type="entry name" value="Dihydrofolate Reductase, subunit A"/>
    <property type="match status" value="1"/>
</dbReference>
<evidence type="ECO:0000256" key="3">
    <source>
        <dbReference type="ARBA" id="ARBA00018886"/>
    </source>
</evidence>
<dbReference type="CDD" id="cd00209">
    <property type="entry name" value="DHFR"/>
    <property type="match status" value="1"/>
</dbReference>
<gene>
    <name evidence="8" type="ORF">INT45_001731</name>
</gene>
<dbReference type="GO" id="GO:0050661">
    <property type="term" value="F:NADP binding"/>
    <property type="evidence" value="ECO:0007669"/>
    <property type="project" value="InterPro"/>
</dbReference>
<evidence type="ECO:0000313" key="9">
    <source>
        <dbReference type="Proteomes" id="UP000646827"/>
    </source>
</evidence>
<keyword evidence="6" id="KW-0560">Oxidoreductase</keyword>
<dbReference type="PRINTS" id="PR00070">
    <property type="entry name" value="DHFR"/>
</dbReference>
<evidence type="ECO:0000256" key="2">
    <source>
        <dbReference type="ARBA" id="ARBA00012856"/>
    </source>
</evidence>
<dbReference type="SUPFAM" id="SSF53597">
    <property type="entry name" value="Dihydrofolate reductase-like"/>
    <property type="match status" value="1"/>
</dbReference>
<evidence type="ECO:0000256" key="6">
    <source>
        <dbReference type="ARBA" id="ARBA00023002"/>
    </source>
</evidence>
<comment type="pathway">
    <text evidence="1">Cofactor biosynthesis; tetrahydrofolate biosynthesis; 5,6,7,8-tetrahydrofolate from 7,8-dihydrofolate: step 1/1.</text>
</comment>
<dbReference type="InterPro" id="IPR024072">
    <property type="entry name" value="DHFR-like_dom_sf"/>
</dbReference>
<dbReference type="GO" id="GO:0046655">
    <property type="term" value="P:folic acid metabolic process"/>
    <property type="evidence" value="ECO:0007669"/>
    <property type="project" value="TreeGrafter"/>
</dbReference>
<evidence type="ECO:0000256" key="1">
    <source>
        <dbReference type="ARBA" id="ARBA00004903"/>
    </source>
</evidence>